<dbReference type="InterPro" id="IPR050407">
    <property type="entry name" value="Geranylgeranyl_reductase"/>
</dbReference>
<dbReference type="GO" id="GO:0045550">
    <property type="term" value="F:geranylgeranyl reductase activity"/>
    <property type="evidence" value="ECO:0007669"/>
    <property type="project" value="InterPro"/>
</dbReference>
<dbReference type="Pfam" id="PF07992">
    <property type="entry name" value="Pyr_redox_2"/>
    <property type="match status" value="1"/>
</dbReference>
<dbReference type="NCBIfam" id="TIGR02023">
    <property type="entry name" value="BchP-ChlP"/>
    <property type="match status" value="1"/>
</dbReference>
<dbReference type="InterPro" id="IPR023753">
    <property type="entry name" value="FAD/NAD-binding_dom"/>
</dbReference>
<dbReference type="Gene3D" id="3.50.50.60">
    <property type="entry name" value="FAD/NAD(P)-binding domain"/>
    <property type="match status" value="1"/>
</dbReference>
<dbReference type="GO" id="GO:0015979">
    <property type="term" value="P:photosynthesis"/>
    <property type="evidence" value="ECO:0007669"/>
    <property type="project" value="InterPro"/>
</dbReference>
<proteinExistence type="predicted"/>
<evidence type="ECO:0000256" key="2">
    <source>
        <dbReference type="ARBA" id="ARBA00023002"/>
    </source>
</evidence>
<keyword evidence="1" id="KW-0521">NADP</keyword>
<dbReference type="InterPro" id="IPR036188">
    <property type="entry name" value="FAD/NAD-bd_sf"/>
</dbReference>
<dbReference type="Proteomes" id="UP000742631">
    <property type="component" value="Unassembled WGS sequence"/>
</dbReference>
<reference evidence="4" key="1">
    <citation type="journal article" date="2021" name="PeerJ">
        <title>Extensive microbial diversity within the chicken gut microbiome revealed by metagenomics and culture.</title>
        <authorList>
            <person name="Gilroy R."/>
            <person name="Ravi A."/>
            <person name="Getino M."/>
            <person name="Pursley I."/>
            <person name="Horton D.L."/>
            <person name="Alikhan N.F."/>
            <person name="Baker D."/>
            <person name="Gharbi K."/>
            <person name="Hall N."/>
            <person name="Watson M."/>
            <person name="Adriaenssens E.M."/>
            <person name="Foster-Nyarko E."/>
            <person name="Jarju S."/>
            <person name="Secka A."/>
            <person name="Antonio M."/>
            <person name="Oren A."/>
            <person name="Chaudhuri R.R."/>
            <person name="La Ragione R."/>
            <person name="Hildebrand F."/>
            <person name="Pallen M.J."/>
        </authorList>
    </citation>
    <scope>NUCLEOTIDE SEQUENCE</scope>
    <source>
        <strain evidence="4">316</strain>
    </source>
</reference>
<gene>
    <name evidence="4" type="ORF">K8W01_11015</name>
</gene>
<dbReference type="GO" id="GO:0016628">
    <property type="term" value="F:oxidoreductase activity, acting on the CH-CH group of donors, NAD or NADP as acceptor"/>
    <property type="evidence" value="ECO:0007669"/>
    <property type="project" value="InterPro"/>
</dbReference>
<dbReference type="PANTHER" id="PTHR42685:SF4">
    <property type="entry name" value="GERANYLGERANYL DIPHOSPHATE REDUCTASE, CHLOROPLASTIC"/>
    <property type="match status" value="1"/>
</dbReference>
<dbReference type="EMBL" id="DYYG01000035">
    <property type="protein sequence ID" value="HJE24177.1"/>
    <property type="molecule type" value="Genomic_DNA"/>
</dbReference>
<evidence type="ECO:0000259" key="3">
    <source>
        <dbReference type="Pfam" id="PF07992"/>
    </source>
</evidence>
<dbReference type="PRINTS" id="PR00420">
    <property type="entry name" value="RNGMNOXGNASE"/>
</dbReference>
<dbReference type="GO" id="GO:0015995">
    <property type="term" value="P:chlorophyll biosynthetic process"/>
    <property type="evidence" value="ECO:0007669"/>
    <property type="project" value="InterPro"/>
</dbReference>
<name>A0A921E312_9HYPH</name>
<dbReference type="SUPFAM" id="SSF51905">
    <property type="entry name" value="FAD/NAD(P)-binding domain"/>
    <property type="match status" value="1"/>
</dbReference>
<comment type="caution">
    <text evidence="4">The sequence shown here is derived from an EMBL/GenBank/DDBJ whole genome shotgun (WGS) entry which is preliminary data.</text>
</comment>
<evidence type="ECO:0000313" key="5">
    <source>
        <dbReference type="Proteomes" id="UP000742631"/>
    </source>
</evidence>
<protein>
    <submittedName>
        <fullName evidence="4">Geranylgeranyl diphosphate reductase</fullName>
    </submittedName>
</protein>
<dbReference type="AlphaFoldDB" id="A0A921E312"/>
<dbReference type="PANTHER" id="PTHR42685">
    <property type="entry name" value="GERANYLGERANYL DIPHOSPHATE REDUCTASE"/>
    <property type="match status" value="1"/>
</dbReference>
<evidence type="ECO:0000256" key="1">
    <source>
        <dbReference type="ARBA" id="ARBA00022857"/>
    </source>
</evidence>
<reference evidence="4" key="2">
    <citation type="submission" date="2021-09" db="EMBL/GenBank/DDBJ databases">
        <authorList>
            <person name="Gilroy R."/>
        </authorList>
    </citation>
    <scope>NUCLEOTIDE SEQUENCE</scope>
    <source>
        <strain evidence="4">316</strain>
    </source>
</reference>
<keyword evidence="2" id="KW-0560">Oxidoreductase</keyword>
<dbReference type="InterPro" id="IPR011777">
    <property type="entry name" value="Geranylgeranyl_Rdtase_fam"/>
</dbReference>
<dbReference type="InterPro" id="IPR010253">
    <property type="entry name" value="BchP_ChlP_pln/prok"/>
</dbReference>
<organism evidence="4 5">
    <name type="scientific">Methylorubrum populi</name>
    <dbReference type="NCBI Taxonomy" id="223967"/>
    <lineage>
        <taxon>Bacteria</taxon>
        <taxon>Pseudomonadati</taxon>
        <taxon>Pseudomonadota</taxon>
        <taxon>Alphaproteobacteria</taxon>
        <taxon>Hyphomicrobiales</taxon>
        <taxon>Methylobacteriaceae</taxon>
        <taxon>Methylorubrum</taxon>
    </lineage>
</organism>
<accession>A0A921E312</accession>
<evidence type="ECO:0000313" key="4">
    <source>
        <dbReference type="EMBL" id="HJE24177.1"/>
    </source>
</evidence>
<dbReference type="NCBIfam" id="TIGR02032">
    <property type="entry name" value="GG-red-SF"/>
    <property type="match status" value="1"/>
</dbReference>
<sequence length="397" mass="43285">MANHDGPELFDVVVVGGGPAGATAATDLAAAGRRVLLLDKAGRIKPCGGAIPPRLIRDFAIPDALLVARIRSARMVAPSARHVDMPVGDGFVGMVDREHFDPFLRERAGSAGAEVRVGLFERIERETPGLATVHYRQGKGGAARRVQARLVIGADGATSSVGRAEIPGHARMHQVFAYHEIVRRPAGEGHDGARCDVYYQGRLSPDFYAWIFPHGETVSVGTGSARKGFSLRGAIRDLRAGTGLDACETLRREGAPLPLKPLRRWDNGRDVLLAGDAAGVVAPASGEGIYYAMLGGRLAAEAAEAFFATGDARSLALARKRFMRLHGRVFWVLGMMQWVWYRSDGLRERFVSICKDKDVQQLTWDAYMNKELVRAKPAAHARIFFKDLAHLFRWVSP</sequence>
<feature type="domain" description="FAD/NAD(P)-binding" evidence="3">
    <location>
        <begin position="10"/>
        <end position="169"/>
    </location>
</feature>